<dbReference type="PANTHER" id="PTHR30218">
    <property type="entry name" value="POLYPHOSPHATE KINASE"/>
    <property type="match status" value="1"/>
</dbReference>
<feature type="domain" description="Polyphosphate kinase N-terminal" evidence="12">
    <location>
        <begin position="11"/>
        <end position="119"/>
    </location>
</feature>
<dbReference type="Gene3D" id="3.30.870.10">
    <property type="entry name" value="Endonuclease Chain A"/>
    <property type="match status" value="2"/>
</dbReference>
<evidence type="ECO:0000256" key="4">
    <source>
        <dbReference type="ARBA" id="ARBA00022741"/>
    </source>
</evidence>
<comment type="function">
    <text evidence="8 9">Catalyzes the reversible transfer of the terminal phosphate of ATP to form a long-chain polyphosphate (polyP).</text>
</comment>
<keyword evidence="4 8" id="KW-0547">Nucleotide-binding</keyword>
<dbReference type="SUPFAM" id="SSF140356">
    <property type="entry name" value="PPK N-terminal domain-like"/>
    <property type="match status" value="1"/>
</dbReference>
<dbReference type="Gene3D" id="3.30.1840.10">
    <property type="entry name" value="Polyphosphate kinase middle domain"/>
    <property type="match status" value="1"/>
</dbReference>
<dbReference type="Gene3D" id="1.20.58.310">
    <property type="entry name" value="Polyphosphate kinase N-terminal domain"/>
    <property type="match status" value="1"/>
</dbReference>
<feature type="binding site" evidence="8">
    <location>
        <position position="49"/>
    </location>
    <ligand>
        <name>ATP</name>
        <dbReference type="ChEBI" id="CHEBI:30616"/>
    </ligand>
</feature>
<evidence type="ECO:0000259" key="12">
    <source>
        <dbReference type="Pfam" id="PF13089"/>
    </source>
</evidence>
<feature type="binding site" evidence="8">
    <location>
        <position position="388"/>
    </location>
    <ligand>
        <name>Mg(2+)</name>
        <dbReference type="ChEBI" id="CHEBI:18420"/>
    </ligand>
</feature>
<dbReference type="GO" id="GO:0046872">
    <property type="term" value="F:metal ion binding"/>
    <property type="evidence" value="ECO:0007669"/>
    <property type="project" value="UniProtKB-KW"/>
</dbReference>
<dbReference type="Pfam" id="PF02503">
    <property type="entry name" value="PP_kinase"/>
    <property type="match status" value="1"/>
</dbReference>
<feature type="domain" description="Polyphosphate kinase C-terminal" evidence="14">
    <location>
        <begin position="344"/>
        <end position="509"/>
    </location>
</feature>
<proteinExistence type="inferred from homology"/>
<evidence type="ECO:0000256" key="6">
    <source>
        <dbReference type="ARBA" id="ARBA00022840"/>
    </source>
</evidence>
<reference evidence="15 16" key="1">
    <citation type="submission" date="2019-02" db="EMBL/GenBank/DDBJ databases">
        <title>Deep-cultivation of Planctomycetes and their phenomic and genomic characterization uncovers novel biology.</title>
        <authorList>
            <person name="Wiegand S."/>
            <person name="Jogler M."/>
            <person name="Boedeker C."/>
            <person name="Pinto D."/>
            <person name="Vollmers J."/>
            <person name="Rivas-Marin E."/>
            <person name="Kohn T."/>
            <person name="Peeters S.H."/>
            <person name="Heuer A."/>
            <person name="Rast P."/>
            <person name="Oberbeckmann S."/>
            <person name="Bunk B."/>
            <person name="Jeske O."/>
            <person name="Meyerdierks A."/>
            <person name="Storesund J.E."/>
            <person name="Kallscheuer N."/>
            <person name="Luecker S."/>
            <person name="Lage O.M."/>
            <person name="Pohl T."/>
            <person name="Merkel B.J."/>
            <person name="Hornburger P."/>
            <person name="Mueller R.-W."/>
            <person name="Bruemmer F."/>
            <person name="Labrenz M."/>
            <person name="Spormann A.M."/>
            <person name="Op den Camp H."/>
            <person name="Overmann J."/>
            <person name="Amann R."/>
            <person name="Jetten M.S.M."/>
            <person name="Mascher T."/>
            <person name="Medema M.H."/>
            <person name="Devos D.P."/>
            <person name="Kaster A.-K."/>
            <person name="Ovreas L."/>
            <person name="Rohde M."/>
            <person name="Galperin M.Y."/>
            <person name="Jogler C."/>
        </authorList>
    </citation>
    <scope>NUCLEOTIDE SEQUENCE [LARGE SCALE GENOMIC DNA]</scope>
    <source>
        <strain evidence="15 16">Spa11</strain>
    </source>
</reference>
<feature type="region of interest" description="Disordered" evidence="10">
    <location>
        <begin position="730"/>
        <end position="766"/>
    </location>
</feature>
<keyword evidence="6 8" id="KW-0067">ATP-binding</keyword>
<comment type="catalytic activity">
    <reaction evidence="8 9">
        <text>[phosphate](n) + ATP = [phosphate](n+1) + ADP</text>
        <dbReference type="Rhea" id="RHEA:19573"/>
        <dbReference type="Rhea" id="RHEA-COMP:9859"/>
        <dbReference type="Rhea" id="RHEA-COMP:14280"/>
        <dbReference type="ChEBI" id="CHEBI:16838"/>
        <dbReference type="ChEBI" id="CHEBI:30616"/>
        <dbReference type="ChEBI" id="CHEBI:456216"/>
        <dbReference type="EC" id="2.7.4.1"/>
    </reaction>
</comment>
<feature type="compositionally biased region" description="Basic and acidic residues" evidence="10">
    <location>
        <begin position="741"/>
        <end position="758"/>
    </location>
</feature>
<comment type="similarity">
    <text evidence="8 9">Belongs to the polyphosphate kinase 1 (PPK1) family.</text>
</comment>
<dbReference type="InterPro" id="IPR003414">
    <property type="entry name" value="PP_kinase"/>
</dbReference>
<dbReference type="SUPFAM" id="SSF143724">
    <property type="entry name" value="PHP14-like"/>
    <property type="match status" value="1"/>
</dbReference>
<feature type="active site" description="Phosphohistidine intermediate" evidence="8">
    <location>
        <position position="448"/>
    </location>
</feature>
<dbReference type="InterPro" id="IPR025198">
    <property type="entry name" value="PPK_N_dom"/>
</dbReference>
<dbReference type="NCBIfam" id="TIGR03705">
    <property type="entry name" value="poly_P_kin"/>
    <property type="match status" value="1"/>
</dbReference>
<organism evidence="15 16">
    <name type="scientific">Botrimarina mediterranea</name>
    <dbReference type="NCBI Taxonomy" id="2528022"/>
    <lineage>
        <taxon>Bacteria</taxon>
        <taxon>Pseudomonadati</taxon>
        <taxon>Planctomycetota</taxon>
        <taxon>Planctomycetia</taxon>
        <taxon>Pirellulales</taxon>
        <taxon>Lacipirellulaceae</taxon>
        <taxon>Botrimarina</taxon>
    </lineage>
</organism>
<evidence type="ECO:0000256" key="1">
    <source>
        <dbReference type="ARBA" id="ARBA00022553"/>
    </source>
</evidence>
<protein>
    <recommendedName>
        <fullName evidence="8 9">Polyphosphate kinase</fullName>
        <ecNumber evidence="8 9">2.7.4.1</ecNumber>
    </recommendedName>
    <alternativeName>
        <fullName evidence="8">ATP-polyphosphate phosphotransferase</fullName>
    </alternativeName>
    <alternativeName>
        <fullName evidence="8">Polyphosphoric acid kinase</fullName>
    </alternativeName>
</protein>
<evidence type="ECO:0000256" key="3">
    <source>
        <dbReference type="ARBA" id="ARBA00022723"/>
    </source>
</evidence>
<dbReference type="EMBL" id="CP036349">
    <property type="protein sequence ID" value="QDV72576.1"/>
    <property type="molecule type" value="Genomic_DNA"/>
</dbReference>
<name>A0A518K452_9BACT</name>
<dbReference type="InterPro" id="IPR036830">
    <property type="entry name" value="PP_kinase_middle_dom_sf"/>
</dbReference>
<comment type="cofactor">
    <cofactor evidence="8">
        <name>Mg(2+)</name>
        <dbReference type="ChEBI" id="CHEBI:18420"/>
    </cofactor>
</comment>
<dbReference type="InterPro" id="IPR041108">
    <property type="entry name" value="PP_kinase_C_1"/>
</dbReference>
<dbReference type="NCBIfam" id="NF003917">
    <property type="entry name" value="PRK05443.1-1"/>
    <property type="match status" value="1"/>
</dbReference>
<dbReference type="GO" id="GO:0005524">
    <property type="term" value="F:ATP binding"/>
    <property type="evidence" value="ECO:0007669"/>
    <property type="project" value="UniProtKB-KW"/>
</dbReference>
<dbReference type="FunFam" id="3.30.870.10:FF:000001">
    <property type="entry name" value="Polyphosphate kinase"/>
    <property type="match status" value="1"/>
</dbReference>
<keyword evidence="7 8" id="KW-0460">Magnesium</keyword>
<dbReference type="GO" id="GO:0009358">
    <property type="term" value="C:polyphosphate kinase complex"/>
    <property type="evidence" value="ECO:0007669"/>
    <property type="project" value="InterPro"/>
</dbReference>
<feature type="domain" description="Polyphosphate kinase C-terminal" evidence="13">
    <location>
        <begin position="516"/>
        <end position="689"/>
    </location>
</feature>
<dbReference type="InterPro" id="IPR024953">
    <property type="entry name" value="PP_kinase_middle"/>
</dbReference>
<dbReference type="HAMAP" id="MF_00347">
    <property type="entry name" value="Polyphosphate_kinase"/>
    <property type="match status" value="1"/>
</dbReference>
<keyword evidence="5 8" id="KW-0418">Kinase</keyword>
<dbReference type="KEGG" id="bmei:Spa11_07550"/>
<feature type="binding site" evidence="8">
    <location>
        <position position="577"/>
    </location>
    <ligand>
        <name>ATP</name>
        <dbReference type="ChEBI" id="CHEBI:30616"/>
    </ligand>
</feature>
<evidence type="ECO:0000256" key="8">
    <source>
        <dbReference type="HAMAP-Rule" id="MF_00347"/>
    </source>
</evidence>
<dbReference type="Proteomes" id="UP000316426">
    <property type="component" value="Chromosome"/>
</dbReference>
<dbReference type="GO" id="GO:0006799">
    <property type="term" value="P:polyphosphate biosynthetic process"/>
    <property type="evidence" value="ECO:0007669"/>
    <property type="project" value="UniProtKB-UniRule"/>
</dbReference>
<evidence type="ECO:0000256" key="7">
    <source>
        <dbReference type="ARBA" id="ARBA00022842"/>
    </source>
</evidence>
<dbReference type="PANTHER" id="PTHR30218:SF0">
    <property type="entry name" value="POLYPHOSPHATE KINASE"/>
    <property type="match status" value="1"/>
</dbReference>
<evidence type="ECO:0000259" key="13">
    <source>
        <dbReference type="Pfam" id="PF13090"/>
    </source>
</evidence>
<dbReference type="Pfam" id="PF13089">
    <property type="entry name" value="PP_kinase_N"/>
    <property type="match status" value="1"/>
</dbReference>
<keyword evidence="2 8" id="KW-0808">Transferase</keyword>
<feature type="binding site" evidence="8">
    <location>
        <position position="418"/>
    </location>
    <ligand>
        <name>Mg(2+)</name>
        <dbReference type="ChEBI" id="CHEBI:18420"/>
    </ligand>
</feature>
<evidence type="ECO:0000256" key="9">
    <source>
        <dbReference type="RuleBase" id="RU003800"/>
    </source>
</evidence>
<keyword evidence="3 8" id="KW-0479">Metal-binding</keyword>
<dbReference type="InterPro" id="IPR036832">
    <property type="entry name" value="PPK_N_dom_sf"/>
</dbReference>
<evidence type="ECO:0000259" key="14">
    <source>
        <dbReference type="Pfam" id="PF17941"/>
    </source>
</evidence>
<evidence type="ECO:0000313" key="16">
    <source>
        <dbReference type="Proteomes" id="UP000316426"/>
    </source>
</evidence>
<evidence type="ECO:0000259" key="11">
    <source>
        <dbReference type="Pfam" id="PF02503"/>
    </source>
</evidence>
<dbReference type="AlphaFoldDB" id="A0A518K452"/>
<dbReference type="PIRSF" id="PIRSF015589">
    <property type="entry name" value="PP_kinase"/>
    <property type="match status" value="1"/>
</dbReference>
<dbReference type="EC" id="2.7.4.1" evidence="8 9"/>
<keyword evidence="1 8" id="KW-0597">Phosphoprotein</keyword>
<dbReference type="InterPro" id="IPR025200">
    <property type="entry name" value="PPK_C_dom2"/>
</dbReference>
<feature type="domain" description="Polyphosphate kinase middle" evidence="11">
    <location>
        <begin position="128"/>
        <end position="317"/>
    </location>
</feature>
<dbReference type="CDD" id="cd09165">
    <property type="entry name" value="PLDc_PaPPK1_C1_like"/>
    <property type="match status" value="1"/>
</dbReference>
<feature type="binding site" evidence="8">
    <location>
        <position position="605"/>
    </location>
    <ligand>
        <name>ATP</name>
        <dbReference type="ChEBI" id="CHEBI:30616"/>
    </ligand>
</feature>
<dbReference type="CDD" id="cd09168">
    <property type="entry name" value="PLDc_PaPPK1_C2_like"/>
    <property type="match status" value="1"/>
</dbReference>
<gene>
    <name evidence="8 15" type="primary">ppk</name>
    <name evidence="15" type="ORF">Spa11_07550</name>
</gene>
<dbReference type="GO" id="GO:0008976">
    <property type="term" value="F:polyphosphate kinase activity"/>
    <property type="evidence" value="ECO:0007669"/>
    <property type="project" value="UniProtKB-UniRule"/>
</dbReference>
<feature type="binding site" evidence="8">
    <location>
        <position position="481"/>
    </location>
    <ligand>
        <name>ATP</name>
        <dbReference type="ChEBI" id="CHEBI:30616"/>
    </ligand>
</feature>
<accession>A0A518K452</accession>
<evidence type="ECO:0000256" key="2">
    <source>
        <dbReference type="ARBA" id="ARBA00022679"/>
    </source>
</evidence>
<dbReference type="Pfam" id="PF17941">
    <property type="entry name" value="PP_kinase_C_1"/>
    <property type="match status" value="1"/>
</dbReference>
<evidence type="ECO:0000256" key="10">
    <source>
        <dbReference type="SAM" id="MobiDB-lite"/>
    </source>
</evidence>
<keyword evidence="16" id="KW-1185">Reference proteome</keyword>
<evidence type="ECO:0000313" key="15">
    <source>
        <dbReference type="EMBL" id="QDV72576.1"/>
    </source>
</evidence>
<sequence>MNGVNYLPEHFLNRELSWLEFNGRVLEEAADESTPLLERAKFLSICSSNLDEFFMVRVAGLREQAFGAMAPQDPPVDGLSAISQLERIAIKTRELVARQYDCWNHSVRPGLAEAGIRILNEGDLSSDQRKTVDGYFRQRVLPVLTPMAIDPSHPTPRFHNRGLYLAVKLRRLKGIGPARLYAVVQLPQMTPRFVPTEPGQKSDFLLLEDVVARRLPEVFGGYEVLSSGAFRVTRDMDYDLLDEEGDDMLRAIESRLRQRQRSEAVRVEASRDLDDELLGMIVTQEELRVAPEGTDPPGYSEVYRIDGPLDLTALFALPDLVGRDDLQDPRFTPRVPPNLAEEKDIFREISRGDVLLHHPFDSFRPVVRFVSQAARDPNVLAIKQTLYRTSGDSPIISSLIEAAEAGKHVTALVELKARFDEQANISWARSLERAGVHVVFGFMDLKTHCKLALVVRQEGDRVRRYAHLGTGNYNPSTARLYTDVGLFTADETLTNEVSALFNFLTGYAQHSNWQKLVVAPQDLHDRTIELISEQADRARRGKKSWVFAKLNSLVDRRVIEALYDASNAGVPIDLVIRGVCCLKPGLPGVSENIRVRSVVDRFLEHSRIMVFGKGTRQQVFLSSADWMPRNFERRVEVMFPVEAAPLKQRIVQEIAPIYLHDNTRARLLEPTGNYTRARPTSGETLHRSQSDLCKIAEGQTLAPYYYEEPELDDDDLYDSPAPIVEAAPVAAKTVEASNGDDQAKASGKDSDKSTDKAKSRAKKSHT</sequence>
<dbReference type="SUPFAM" id="SSF56024">
    <property type="entry name" value="Phospholipase D/nuclease"/>
    <property type="match status" value="2"/>
</dbReference>
<dbReference type="Pfam" id="PF13090">
    <property type="entry name" value="PP_kinase_C"/>
    <property type="match status" value="1"/>
</dbReference>
<dbReference type="NCBIfam" id="NF003921">
    <property type="entry name" value="PRK05443.2-2"/>
    <property type="match status" value="1"/>
</dbReference>
<evidence type="ECO:0000256" key="5">
    <source>
        <dbReference type="ARBA" id="ARBA00022777"/>
    </source>
</evidence>
<dbReference type="NCBIfam" id="NF003918">
    <property type="entry name" value="PRK05443.1-2"/>
    <property type="match status" value="1"/>
</dbReference>
<comment type="PTM">
    <text evidence="8 9">An intermediate of this reaction is the autophosphorylated ppk in which a phosphate is covalently linked to a histidine residue through a N-P bond.</text>
</comment>